<evidence type="ECO:0000313" key="2">
    <source>
        <dbReference type="Proteomes" id="UP000094271"/>
    </source>
</evidence>
<sequence>MKKKRKYDFTPEVMAEIMNRDGSCFFCRMGYHMESTTDLGYGIADIMHVVPKSDSGLGIVQNGVLGCRYHHTLMDNGNKGLHQEMQAMLENYLCGLYPGWNRESVRYHKYNF</sequence>
<dbReference type="RefSeq" id="WP_069432119.1">
    <property type="nucleotide sequence ID" value="NZ_MEHA01000027.1"/>
</dbReference>
<dbReference type="OrthoDB" id="9779761at2"/>
<gene>
    <name evidence="1" type="ORF">BEI59_26905</name>
</gene>
<name>A0A1E3UAB5_9FIRM</name>
<dbReference type="EMBL" id="MEHA01000027">
    <property type="protein sequence ID" value="ODR45373.1"/>
    <property type="molecule type" value="Genomic_DNA"/>
</dbReference>
<dbReference type="AlphaFoldDB" id="A0A1E3UAB5"/>
<dbReference type="Proteomes" id="UP000094271">
    <property type="component" value="Unassembled WGS sequence"/>
</dbReference>
<organism evidence="1 2">
    <name type="scientific">Eisenbergiella tayi</name>
    <dbReference type="NCBI Taxonomy" id="1432052"/>
    <lineage>
        <taxon>Bacteria</taxon>
        <taxon>Bacillati</taxon>
        <taxon>Bacillota</taxon>
        <taxon>Clostridia</taxon>
        <taxon>Lachnospirales</taxon>
        <taxon>Lachnospiraceae</taxon>
        <taxon>Eisenbergiella</taxon>
    </lineage>
</organism>
<comment type="caution">
    <text evidence="1">The sequence shown here is derived from an EMBL/GenBank/DDBJ whole genome shotgun (WGS) entry which is preliminary data.</text>
</comment>
<evidence type="ECO:0000313" key="1">
    <source>
        <dbReference type="EMBL" id="ODR45373.1"/>
    </source>
</evidence>
<reference evidence="1 2" key="1">
    <citation type="submission" date="2016-08" db="EMBL/GenBank/DDBJ databases">
        <authorList>
            <person name="Seilhamer J.J."/>
        </authorList>
    </citation>
    <scope>NUCLEOTIDE SEQUENCE [LARGE SCALE GENOMIC DNA]</scope>
    <source>
        <strain evidence="1 2">NML150140-1</strain>
    </source>
</reference>
<evidence type="ECO:0008006" key="3">
    <source>
        <dbReference type="Google" id="ProtNLM"/>
    </source>
</evidence>
<proteinExistence type="predicted"/>
<protein>
    <recommendedName>
        <fullName evidence="3">HNH nuclease domain-containing protein</fullName>
    </recommendedName>
</protein>
<accession>A0A1E3UAB5</accession>